<dbReference type="AlphaFoldDB" id="A0A540VJC3"/>
<dbReference type="PANTHER" id="PTHR12304">
    <property type="entry name" value="INOSINE-URIDINE PREFERRING NUCLEOSIDE HYDROLASE"/>
    <property type="match status" value="1"/>
</dbReference>
<dbReference type="EMBL" id="VIGC01000006">
    <property type="protein sequence ID" value="TQE96831.1"/>
    <property type="molecule type" value="Genomic_DNA"/>
</dbReference>
<dbReference type="OrthoDB" id="9797882at2"/>
<accession>A0A540VJC3</accession>
<dbReference type="InParanoid" id="A0A540VJC3"/>
<sequence length="331" mass="35831">MEAPMSQPIPVILDVDTGFDDALALLLALRAPQLEVLGITCVVGNQRLPQVVTNTLKILDVAEAPEIPVAAGMTLPLLEPLRMPMLLHGRDGMADLGLPPSSRRPVEVHAVEFLRQALAAASRPVTLIALAPLTNIAVFLRMYPELHSRVGQLMIMGGTYAAAGNTTPLAEFNIRHDPEAAAVVLASGLPIRLYTLDVFRRVAIRRKEIEQFIAQPDPVAQVAGRILRHSCDYFRSDRALIGDAGAVAAVIEPEGVQGEQLPITVELGGTISRGQTAVDRRPPESRARLREWCEPAPAEVDVIHTVDAARYRALFGQLVGGVELESVNRKM</sequence>
<feature type="domain" description="Inosine/uridine-preferring nucleoside hydrolase" evidence="3">
    <location>
        <begin position="11"/>
        <end position="312"/>
    </location>
</feature>
<evidence type="ECO:0000256" key="2">
    <source>
        <dbReference type="ARBA" id="ARBA00023295"/>
    </source>
</evidence>
<comment type="caution">
    <text evidence="4">The sequence shown here is derived from an EMBL/GenBank/DDBJ whole genome shotgun (WGS) entry which is preliminary data.</text>
</comment>
<dbReference type="Gene3D" id="3.90.245.10">
    <property type="entry name" value="Ribonucleoside hydrolase-like"/>
    <property type="match status" value="1"/>
</dbReference>
<dbReference type="Proteomes" id="UP000317371">
    <property type="component" value="Unassembled WGS sequence"/>
</dbReference>
<name>A0A540VJC3_9CHLR</name>
<protein>
    <submittedName>
        <fullName evidence="4">Nucleoside hydrolase</fullName>
    </submittedName>
</protein>
<dbReference type="InterPro" id="IPR001910">
    <property type="entry name" value="Inosine/uridine_hydrolase_dom"/>
</dbReference>
<dbReference type="InterPro" id="IPR023186">
    <property type="entry name" value="IUNH"/>
</dbReference>
<keyword evidence="1 4" id="KW-0378">Hydrolase</keyword>
<evidence type="ECO:0000256" key="1">
    <source>
        <dbReference type="ARBA" id="ARBA00022801"/>
    </source>
</evidence>
<keyword evidence="2" id="KW-0326">Glycosidase</keyword>
<organism evidence="4 5">
    <name type="scientific">Litorilinea aerophila</name>
    <dbReference type="NCBI Taxonomy" id="1204385"/>
    <lineage>
        <taxon>Bacteria</taxon>
        <taxon>Bacillati</taxon>
        <taxon>Chloroflexota</taxon>
        <taxon>Caldilineae</taxon>
        <taxon>Caldilineales</taxon>
        <taxon>Caldilineaceae</taxon>
        <taxon>Litorilinea</taxon>
    </lineage>
</organism>
<evidence type="ECO:0000259" key="3">
    <source>
        <dbReference type="Pfam" id="PF01156"/>
    </source>
</evidence>
<proteinExistence type="predicted"/>
<dbReference type="GO" id="GO:0008477">
    <property type="term" value="F:purine nucleosidase activity"/>
    <property type="evidence" value="ECO:0007669"/>
    <property type="project" value="TreeGrafter"/>
</dbReference>
<evidence type="ECO:0000313" key="4">
    <source>
        <dbReference type="EMBL" id="TQE96831.1"/>
    </source>
</evidence>
<dbReference type="GO" id="GO:0005829">
    <property type="term" value="C:cytosol"/>
    <property type="evidence" value="ECO:0007669"/>
    <property type="project" value="TreeGrafter"/>
</dbReference>
<evidence type="ECO:0000313" key="5">
    <source>
        <dbReference type="Proteomes" id="UP000317371"/>
    </source>
</evidence>
<dbReference type="PANTHER" id="PTHR12304:SF4">
    <property type="entry name" value="URIDINE NUCLEOSIDASE"/>
    <property type="match status" value="1"/>
</dbReference>
<dbReference type="InterPro" id="IPR036452">
    <property type="entry name" value="Ribo_hydro-like"/>
</dbReference>
<dbReference type="SUPFAM" id="SSF53590">
    <property type="entry name" value="Nucleoside hydrolase"/>
    <property type="match status" value="1"/>
</dbReference>
<reference evidence="4 5" key="1">
    <citation type="submission" date="2019-06" db="EMBL/GenBank/DDBJ databases">
        <title>Genome sequence of Litorilinea aerophila BAA-2444.</title>
        <authorList>
            <person name="Maclea K.S."/>
            <person name="Maurais E.G."/>
            <person name="Iannazzi L.C."/>
        </authorList>
    </citation>
    <scope>NUCLEOTIDE SEQUENCE [LARGE SCALE GENOMIC DNA]</scope>
    <source>
        <strain evidence="4 5">ATCC BAA-2444</strain>
    </source>
</reference>
<keyword evidence="5" id="KW-1185">Reference proteome</keyword>
<dbReference type="Pfam" id="PF01156">
    <property type="entry name" value="IU_nuc_hydro"/>
    <property type="match status" value="1"/>
</dbReference>
<gene>
    <name evidence="4" type="ORF">FKZ61_06120</name>
</gene>
<dbReference type="GO" id="GO:0006152">
    <property type="term" value="P:purine nucleoside catabolic process"/>
    <property type="evidence" value="ECO:0007669"/>
    <property type="project" value="TreeGrafter"/>
</dbReference>